<comment type="caution">
    <text evidence="1">The sequence shown here is derived from an EMBL/GenBank/DDBJ whole genome shotgun (WGS) entry which is preliminary data.</text>
</comment>
<keyword evidence="2" id="KW-1185">Reference proteome</keyword>
<reference evidence="1 2" key="1">
    <citation type="submission" date="2024-11" db="EMBL/GenBank/DDBJ databases">
        <title>Adaptive evolution of stress response genes in parasites aligns with host niche diversity.</title>
        <authorList>
            <person name="Hahn C."/>
            <person name="Resl P."/>
        </authorList>
    </citation>
    <scope>NUCLEOTIDE SEQUENCE [LARGE SCALE GENOMIC DNA]</scope>
    <source>
        <strain evidence="1">EGGRZ-B1_66</strain>
        <tissue evidence="1">Body</tissue>
    </source>
</reference>
<dbReference type="Proteomes" id="UP001626550">
    <property type="component" value="Unassembled WGS sequence"/>
</dbReference>
<evidence type="ECO:0000313" key="2">
    <source>
        <dbReference type="Proteomes" id="UP001626550"/>
    </source>
</evidence>
<organism evidence="1 2">
    <name type="scientific">Cichlidogyrus casuarinus</name>
    <dbReference type="NCBI Taxonomy" id="1844966"/>
    <lineage>
        <taxon>Eukaryota</taxon>
        <taxon>Metazoa</taxon>
        <taxon>Spiralia</taxon>
        <taxon>Lophotrochozoa</taxon>
        <taxon>Platyhelminthes</taxon>
        <taxon>Monogenea</taxon>
        <taxon>Monopisthocotylea</taxon>
        <taxon>Dactylogyridea</taxon>
        <taxon>Ancyrocephalidae</taxon>
        <taxon>Cichlidogyrus</taxon>
    </lineage>
</organism>
<proteinExistence type="predicted"/>
<sequence length="92" mass="11033">MLKSYDPREGVDPWEVDESVFESMTPRSEDWNPVVQRRGAFWQATRDGILDTIHFYSYDPEHVSPRRESDSDDDRFVICRFVYIHFQPFKSN</sequence>
<evidence type="ECO:0000313" key="1">
    <source>
        <dbReference type="EMBL" id="KAL3312870.1"/>
    </source>
</evidence>
<protein>
    <recommendedName>
        <fullName evidence="3">MHC class I antigen</fullName>
    </recommendedName>
</protein>
<evidence type="ECO:0008006" key="3">
    <source>
        <dbReference type="Google" id="ProtNLM"/>
    </source>
</evidence>
<accession>A0ABD2PZM7</accession>
<gene>
    <name evidence="1" type="ORF">Ciccas_008532</name>
</gene>
<dbReference type="EMBL" id="JBJKFK010001520">
    <property type="protein sequence ID" value="KAL3312870.1"/>
    <property type="molecule type" value="Genomic_DNA"/>
</dbReference>
<name>A0ABD2PZM7_9PLAT</name>
<dbReference type="AlphaFoldDB" id="A0ABD2PZM7"/>